<evidence type="ECO:0000313" key="1">
    <source>
        <dbReference type="EMBL" id="WAR00571.1"/>
    </source>
</evidence>
<name>A0ABY7DW81_MYAAR</name>
<reference evidence="1" key="1">
    <citation type="submission" date="2022-11" db="EMBL/GenBank/DDBJ databases">
        <title>Centuries of genome instability and evolution in soft-shell clam transmissible cancer (bioRxiv).</title>
        <authorList>
            <person name="Hart S.F.M."/>
            <person name="Yonemitsu M.A."/>
            <person name="Giersch R.M."/>
            <person name="Beal B.F."/>
            <person name="Arriagada G."/>
            <person name="Davis B.W."/>
            <person name="Ostrander E.A."/>
            <person name="Goff S.P."/>
            <person name="Metzger M.J."/>
        </authorList>
    </citation>
    <scope>NUCLEOTIDE SEQUENCE</scope>
    <source>
        <strain evidence="1">MELC-2E11</strain>
        <tissue evidence="1">Siphon/mantle</tissue>
    </source>
</reference>
<gene>
    <name evidence="1" type="ORF">MAR_024943</name>
</gene>
<evidence type="ECO:0000313" key="2">
    <source>
        <dbReference type="Proteomes" id="UP001164746"/>
    </source>
</evidence>
<keyword evidence="2" id="KW-1185">Reference proteome</keyword>
<proteinExistence type="predicted"/>
<dbReference type="Proteomes" id="UP001164746">
    <property type="component" value="Chromosome 3"/>
</dbReference>
<accession>A0ABY7DW81</accession>
<organism evidence="1 2">
    <name type="scientific">Mya arenaria</name>
    <name type="common">Soft-shell clam</name>
    <dbReference type="NCBI Taxonomy" id="6604"/>
    <lineage>
        <taxon>Eukaryota</taxon>
        <taxon>Metazoa</taxon>
        <taxon>Spiralia</taxon>
        <taxon>Lophotrochozoa</taxon>
        <taxon>Mollusca</taxon>
        <taxon>Bivalvia</taxon>
        <taxon>Autobranchia</taxon>
        <taxon>Heteroconchia</taxon>
        <taxon>Euheterodonta</taxon>
        <taxon>Imparidentia</taxon>
        <taxon>Neoheterodontei</taxon>
        <taxon>Myida</taxon>
        <taxon>Myoidea</taxon>
        <taxon>Myidae</taxon>
        <taxon>Mya</taxon>
    </lineage>
</organism>
<dbReference type="EMBL" id="CP111014">
    <property type="protein sequence ID" value="WAR00571.1"/>
    <property type="molecule type" value="Genomic_DNA"/>
</dbReference>
<sequence>MTDPLRKNTTIAAVAEEVQGVKNSALVAQNVRRTIDCSECDKPRCVYSKKSLTLRDSRSLGRLLEKYDYTRGSLITPEVFVRLQLSCISPIEFAYYASSSTTKKDICCHCAADNSERDADLLTKFRVVLPICNACRNDGKER</sequence>
<protein>
    <submittedName>
        <fullName evidence="1">Uncharacterized protein</fullName>
    </submittedName>
</protein>